<dbReference type="InterPro" id="IPR022742">
    <property type="entry name" value="Hydrolase_4"/>
</dbReference>
<accession>A0A1H3DMG2</accession>
<dbReference type="GO" id="GO:0004177">
    <property type="term" value="F:aminopeptidase activity"/>
    <property type="evidence" value="ECO:0007669"/>
    <property type="project" value="UniProtKB-KW"/>
</dbReference>
<evidence type="ECO:0000313" key="4">
    <source>
        <dbReference type="EMBL" id="SDX67547.1"/>
    </source>
</evidence>
<dbReference type="InterPro" id="IPR029058">
    <property type="entry name" value="AB_hydrolase_fold"/>
</dbReference>
<dbReference type="AlphaFoldDB" id="A0A1H3DMG2"/>
<keyword evidence="4" id="KW-0031">Aminopeptidase</keyword>
<dbReference type="RefSeq" id="WP_218157338.1">
    <property type="nucleotide sequence ID" value="NZ_FNOK01000013.1"/>
</dbReference>
<dbReference type="Gene3D" id="3.40.50.1820">
    <property type="entry name" value="alpha/beta hydrolase"/>
    <property type="match status" value="2"/>
</dbReference>
<dbReference type="PANTHER" id="PTHR34853">
    <property type="match status" value="1"/>
</dbReference>
<keyword evidence="5" id="KW-1185">Reference proteome</keyword>
<keyword evidence="4" id="KW-0645">Protease</keyword>
<keyword evidence="4" id="KW-0378">Hydrolase</keyword>
<dbReference type="Pfam" id="PF12146">
    <property type="entry name" value="Hydrolase_4"/>
    <property type="match status" value="1"/>
</dbReference>
<feature type="signal peptide" evidence="2">
    <location>
        <begin position="1"/>
        <end position="25"/>
    </location>
</feature>
<dbReference type="PROSITE" id="PS51257">
    <property type="entry name" value="PROKAR_LIPOPROTEIN"/>
    <property type="match status" value="1"/>
</dbReference>
<dbReference type="PIRSF" id="PIRSF029171">
    <property type="entry name" value="Esterase_LipA"/>
    <property type="match status" value="1"/>
</dbReference>
<reference evidence="5" key="1">
    <citation type="submission" date="2016-10" db="EMBL/GenBank/DDBJ databases">
        <authorList>
            <person name="Varghese N."/>
            <person name="Submissions S."/>
        </authorList>
    </citation>
    <scope>NUCLEOTIDE SEQUENCE [LARGE SCALE GENOMIC DNA]</scope>
    <source>
        <strain evidence="5">CGMCC 4.3530</strain>
    </source>
</reference>
<dbReference type="GO" id="GO:0016042">
    <property type="term" value="P:lipid catabolic process"/>
    <property type="evidence" value="ECO:0007669"/>
    <property type="project" value="InterPro"/>
</dbReference>
<organism evidence="4 5">
    <name type="scientific">Saccharopolyspora shandongensis</name>
    <dbReference type="NCBI Taxonomy" id="418495"/>
    <lineage>
        <taxon>Bacteria</taxon>
        <taxon>Bacillati</taxon>
        <taxon>Actinomycetota</taxon>
        <taxon>Actinomycetes</taxon>
        <taxon>Pseudonocardiales</taxon>
        <taxon>Pseudonocardiaceae</taxon>
        <taxon>Saccharopolyspora</taxon>
    </lineage>
</organism>
<evidence type="ECO:0000259" key="3">
    <source>
        <dbReference type="Pfam" id="PF12146"/>
    </source>
</evidence>
<evidence type="ECO:0000256" key="2">
    <source>
        <dbReference type="SAM" id="SignalP"/>
    </source>
</evidence>
<proteinExistence type="predicted"/>
<name>A0A1H3DMG2_9PSEU</name>
<keyword evidence="2" id="KW-0732">Signal</keyword>
<dbReference type="PANTHER" id="PTHR34853:SF1">
    <property type="entry name" value="LIPASE 5"/>
    <property type="match status" value="1"/>
</dbReference>
<protein>
    <submittedName>
        <fullName evidence="4">Serine aminopeptidase, S33</fullName>
    </submittedName>
</protein>
<dbReference type="SUPFAM" id="SSF53474">
    <property type="entry name" value="alpha/beta-Hydrolases"/>
    <property type="match status" value="1"/>
</dbReference>
<feature type="region of interest" description="Disordered" evidence="1">
    <location>
        <begin position="24"/>
        <end position="51"/>
    </location>
</feature>
<evidence type="ECO:0000313" key="5">
    <source>
        <dbReference type="Proteomes" id="UP000199529"/>
    </source>
</evidence>
<sequence length="399" mass="41088">MNRLSLTTSLTALLAAGLVASGCAASTGGTSEPAPAVAAEGGTLSSSVPLDHRRLPSAQGEWLISYTSADAGGKPITVSGTVSVPKSPPPQAGWPVISWAHGTTGTADVCAPSADRPGGPAHSYVGLVDQTLDRWVAAGYVVVQTDYEGLGTPGEHPYLNGRSAANAVTDIVRAARQVDPGVGSDWFAVGHSQGGHAALFTAAADQQAAGLSLRGAVSIAPGGFQTSQTTTYFQQRTGEQGVRAALPFLPTMLIGAAAVDPGIVPEQLLGDDVRPVLDAARTTCQDGIREAAPTVRAERVFREGADLGRLTAYLKSQEPEGLALRVPTLVLQGTTDVLVSKPGTDQLVKSLCERSPAIGYAVYDGADHRQVLAASQPAAQRFTEDLLANRQPANACSRP</sequence>
<evidence type="ECO:0000256" key="1">
    <source>
        <dbReference type="SAM" id="MobiDB-lite"/>
    </source>
</evidence>
<dbReference type="Proteomes" id="UP000199529">
    <property type="component" value="Unassembled WGS sequence"/>
</dbReference>
<feature type="chain" id="PRO_5011467541" evidence="2">
    <location>
        <begin position="26"/>
        <end position="399"/>
    </location>
</feature>
<dbReference type="GO" id="GO:0004806">
    <property type="term" value="F:triacylglycerol lipase activity"/>
    <property type="evidence" value="ECO:0007669"/>
    <property type="project" value="InterPro"/>
</dbReference>
<feature type="domain" description="Serine aminopeptidase S33" evidence="3">
    <location>
        <begin position="122"/>
        <end position="368"/>
    </location>
</feature>
<dbReference type="EMBL" id="FNOK01000013">
    <property type="protein sequence ID" value="SDX67547.1"/>
    <property type="molecule type" value="Genomic_DNA"/>
</dbReference>
<gene>
    <name evidence="4" type="ORF">SAMN05216215_1013164</name>
</gene>
<dbReference type="InterPro" id="IPR005152">
    <property type="entry name" value="Lipase_secreted"/>
</dbReference>
<dbReference type="STRING" id="418495.SAMN05216215_1013164"/>